<accession>A0A367FXY6</accession>
<comment type="caution">
    <text evidence="1">The sequence shown here is derived from an EMBL/GenBank/DDBJ whole genome shotgun (WGS) entry which is preliminary data.</text>
</comment>
<gene>
    <name evidence="1" type="ORF">C4886_11145</name>
</gene>
<reference evidence="1 2" key="1">
    <citation type="submission" date="2018-02" db="EMBL/GenBank/DDBJ databases">
        <title>Complete genome sequencing of Faecalibacterium prausnitzii strains isolated from the human gut.</title>
        <authorList>
            <person name="Fitzgerald B.C."/>
            <person name="Shkoporov A.N."/>
            <person name="Ross P.R."/>
            <person name="Hill C."/>
        </authorList>
    </citation>
    <scope>NUCLEOTIDE SEQUENCE [LARGE SCALE GENOMIC DNA]</scope>
    <source>
        <strain evidence="1 2">APC942/31-1</strain>
    </source>
</reference>
<evidence type="ECO:0000313" key="2">
    <source>
        <dbReference type="Proteomes" id="UP000253208"/>
    </source>
</evidence>
<sequence length="108" mass="12448">MKSFKEQLEKDLDSVFFNMNEFAETHMIDGKEVPIVLDNDRIIELSMGKTVETRGIFTDDILFFVQKKDLDYEPVAGQHMEFDGEIYPISDVKEDFGGYTIILTGNQD</sequence>
<dbReference type="RefSeq" id="WP_114002358.1">
    <property type="nucleotide sequence ID" value="NZ_PSQG01000015.1"/>
</dbReference>
<dbReference type="EMBL" id="PSQG01000015">
    <property type="protein sequence ID" value="RCH43235.1"/>
    <property type="molecule type" value="Genomic_DNA"/>
</dbReference>
<protein>
    <submittedName>
        <fullName evidence="1">Uncharacterized protein</fullName>
    </submittedName>
</protein>
<dbReference type="AlphaFoldDB" id="A0A367FXY6"/>
<proteinExistence type="predicted"/>
<organism evidence="1 2">
    <name type="scientific">Blautia obeum</name>
    <dbReference type="NCBI Taxonomy" id="40520"/>
    <lineage>
        <taxon>Bacteria</taxon>
        <taxon>Bacillati</taxon>
        <taxon>Bacillota</taxon>
        <taxon>Clostridia</taxon>
        <taxon>Lachnospirales</taxon>
        <taxon>Lachnospiraceae</taxon>
        <taxon>Blautia</taxon>
    </lineage>
</organism>
<dbReference type="Proteomes" id="UP000253208">
    <property type="component" value="Unassembled WGS sequence"/>
</dbReference>
<evidence type="ECO:0000313" key="1">
    <source>
        <dbReference type="EMBL" id="RCH43235.1"/>
    </source>
</evidence>
<name>A0A367FXY6_9FIRM</name>